<proteinExistence type="inferred from homology"/>
<keyword evidence="10" id="KW-0325">Glycoprotein</keyword>
<comment type="subcellular location">
    <subcellularLocation>
        <location evidence="2">Secreted</location>
    </subcellularLocation>
</comment>
<dbReference type="InterPro" id="IPR050288">
    <property type="entry name" value="Cellulose_deg_GH3"/>
</dbReference>
<dbReference type="PANTHER" id="PTHR42715:SF28">
    <property type="entry name" value="BETA-GLUCOSIDASE L-RELATED"/>
    <property type="match status" value="1"/>
</dbReference>
<comment type="similarity">
    <text evidence="4">Belongs to the glycosyl hydrolase 3 family.</text>
</comment>
<dbReference type="GO" id="GO:0008422">
    <property type="term" value="F:beta-glucosidase activity"/>
    <property type="evidence" value="ECO:0007669"/>
    <property type="project" value="UniProtKB-EC"/>
</dbReference>
<sequence>MRDYILPLLASAAWTHASVISWDDAYTKATAALAKLSSSEKIGIVSGVGWQGGNCVGNTKAAGSIGYPSLCLQDGPLGVRYVLGATAFSAGIHAASTWDIDLIRERGTFIGQEAKQLGIHVMLGPVAGPLGKIVTGGRNWEGFGVDPYLTGIAMKETIEGMQEAGVQACAKHYIGNEQEKNRETMSGTIPDRVLHELYLWPFADAVKANVASFIYNKINGTWACENGGIINKLLKDELGFRGYMLSDWNAQHTTVGSANAGMDMTMPGSDFEKKNILWGPALQNAVSSGQVQQSRIDDMVKRILAAWYLVGQDKGYPTATFNSWKIGSRDVGGNHKTNVRAMARDGIVLLKNTDGALPLKKPKSVAVVGSDSIVAPKGANACADRGCNDGTLAMGWGSGTVEFPYLVAPLDAIKTQAQKDGTTVTSSTNDNAQQGASAAQNAEYAIVCINSDSGEGYITVEGNVGDRKNLDPWHSGNDLVEAVAAVNKKTVVVIHSVGPVILEPYIDNPNVVAVVWAGLPGQESGNGLVDILYGATSPSGKLPYTIAKQASDYGPTVVSGDDNTWDLFVDYRRFDKNNITPRFEFGFGLSYTNFTYADLSITGAPKSGPATGTKAPGGPADLFETVTTVTAKITNSGGVVGAEVPQLYIGYPASALSTPPKQLRGFNKLKLEVGATGTATFKLRRRDLSVWDGGKWVVPSGEFTVSVGASSRDVRLTGKITV</sequence>
<keyword evidence="6" id="KW-0964">Secreted</keyword>
<dbReference type="SUPFAM" id="SSF52279">
    <property type="entry name" value="Beta-D-glucan exohydrolase, C-terminal domain"/>
    <property type="match status" value="1"/>
</dbReference>
<evidence type="ECO:0000256" key="8">
    <source>
        <dbReference type="ARBA" id="ARBA00022801"/>
    </source>
</evidence>
<keyword evidence="12" id="KW-0326">Glycosidase</keyword>
<evidence type="ECO:0000256" key="2">
    <source>
        <dbReference type="ARBA" id="ARBA00004613"/>
    </source>
</evidence>
<comment type="catalytic activity">
    <reaction evidence="1">
        <text>Hydrolysis of terminal, non-reducing beta-D-glucosyl residues with release of beta-D-glucose.</text>
        <dbReference type="EC" id="3.2.1.21"/>
    </reaction>
</comment>
<evidence type="ECO:0000313" key="15">
    <source>
        <dbReference type="EMBL" id="KAF2678126.1"/>
    </source>
</evidence>
<dbReference type="SMART" id="SM01217">
    <property type="entry name" value="Fn3_like"/>
    <property type="match status" value="1"/>
</dbReference>
<dbReference type="Gene3D" id="3.20.20.300">
    <property type="entry name" value="Glycoside hydrolase, family 3, N-terminal domain"/>
    <property type="match status" value="1"/>
</dbReference>
<dbReference type="InterPro" id="IPR036962">
    <property type="entry name" value="Glyco_hydro_3_N_sf"/>
</dbReference>
<evidence type="ECO:0000256" key="9">
    <source>
        <dbReference type="ARBA" id="ARBA00023001"/>
    </source>
</evidence>
<dbReference type="GO" id="GO:0030245">
    <property type="term" value="P:cellulose catabolic process"/>
    <property type="evidence" value="ECO:0007669"/>
    <property type="project" value="UniProtKB-KW"/>
</dbReference>
<keyword evidence="16" id="KW-1185">Reference proteome</keyword>
<dbReference type="Gene3D" id="3.40.50.1700">
    <property type="entry name" value="Glycoside hydrolase family 3 C-terminal domain"/>
    <property type="match status" value="1"/>
</dbReference>
<evidence type="ECO:0000256" key="1">
    <source>
        <dbReference type="ARBA" id="ARBA00000448"/>
    </source>
</evidence>
<evidence type="ECO:0000256" key="4">
    <source>
        <dbReference type="ARBA" id="ARBA00005336"/>
    </source>
</evidence>
<dbReference type="EC" id="3.2.1.21" evidence="5"/>
<evidence type="ECO:0000256" key="7">
    <source>
        <dbReference type="ARBA" id="ARBA00022729"/>
    </source>
</evidence>
<comment type="pathway">
    <text evidence="3">Glycan metabolism; cellulose degradation.</text>
</comment>
<reference evidence="15" key="1">
    <citation type="journal article" date="2020" name="Stud. Mycol.">
        <title>101 Dothideomycetes genomes: a test case for predicting lifestyles and emergence of pathogens.</title>
        <authorList>
            <person name="Haridas S."/>
            <person name="Albert R."/>
            <person name="Binder M."/>
            <person name="Bloem J."/>
            <person name="Labutti K."/>
            <person name="Salamov A."/>
            <person name="Andreopoulos B."/>
            <person name="Baker S."/>
            <person name="Barry K."/>
            <person name="Bills G."/>
            <person name="Bluhm B."/>
            <person name="Cannon C."/>
            <person name="Castanera R."/>
            <person name="Culley D."/>
            <person name="Daum C."/>
            <person name="Ezra D."/>
            <person name="Gonzalez J."/>
            <person name="Henrissat B."/>
            <person name="Kuo A."/>
            <person name="Liang C."/>
            <person name="Lipzen A."/>
            <person name="Lutzoni F."/>
            <person name="Magnuson J."/>
            <person name="Mondo S."/>
            <person name="Nolan M."/>
            <person name="Ohm R."/>
            <person name="Pangilinan J."/>
            <person name="Park H.-J."/>
            <person name="Ramirez L."/>
            <person name="Alfaro M."/>
            <person name="Sun H."/>
            <person name="Tritt A."/>
            <person name="Yoshinaga Y."/>
            <person name="Zwiers L.-H."/>
            <person name="Turgeon B."/>
            <person name="Goodwin S."/>
            <person name="Spatafora J."/>
            <person name="Crous P."/>
            <person name="Grigoriev I."/>
        </authorList>
    </citation>
    <scope>NUCLEOTIDE SEQUENCE</scope>
    <source>
        <strain evidence="15">CBS 122367</strain>
    </source>
</reference>
<dbReference type="InterPro" id="IPR002772">
    <property type="entry name" value="Glyco_hydro_3_C"/>
</dbReference>
<dbReference type="InterPro" id="IPR036881">
    <property type="entry name" value="Glyco_hydro_3_C_sf"/>
</dbReference>
<dbReference type="Pfam" id="PF01915">
    <property type="entry name" value="Glyco_hydro_3_C"/>
    <property type="match status" value="1"/>
</dbReference>
<evidence type="ECO:0000256" key="13">
    <source>
        <dbReference type="ARBA" id="ARBA00023326"/>
    </source>
</evidence>
<evidence type="ECO:0000256" key="12">
    <source>
        <dbReference type="ARBA" id="ARBA00023295"/>
    </source>
</evidence>
<evidence type="ECO:0000256" key="11">
    <source>
        <dbReference type="ARBA" id="ARBA00023277"/>
    </source>
</evidence>
<accession>A0A6G1IIR4</accession>
<keyword evidence="11" id="KW-0119">Carbohydrate metabolism</keyword>
<evidence type="ECO:0000256" key="3">
    <source>
        <dbReference type="ARBA" id="ARBA00004987"/>
    </source>
</evidence>
<feature type="domain" description="Fibronectin type III-like" evidence="14">
    <location>
        <begin position="643"/>
        <end position="711"/>
    </location>
</feature>
<dbReference type="FunFam" id="3.20.20.300:FF:000002">
    <property type="entry name" value="Probable beta-glucosidase"/>
    <property type="match status" value="1"/>
</dbReference>
<gene>
    <name evidence="15" type="ORF">K458DRAFT_436042</name>
</gene>
<dbReference type="Gene3D" id="2.60.40.10">
    <property type="entry name" value="Immunoglobulins"/>
    <property type="match status" value="1"/>
</dbReference>
<keyword evidence="8 15" id="KW-0378">Hydrolase</keyword>
<evidence type="ECO:0000256" key="10">
    <source>
        <dbReference type="ARBA" id="ARBA00023180"/>
    </source>
</evidence>
<dbReference type="InterPro" id="IPR017853">
    <property type="entry name" value="GH"/>
</dbReference>
<evidence type="ECO:0000256" key="5">
    <source>
        <dbReference type="ARBA" id="ARBA00012744"/>
    </source>
</evidence>
<evidence type="ECO:0000256" key="6">
    <source>
        <dbReference type="ARBA" id="ARBA00022525"/>
    </source>
</evidence>
<organism evidence="15 16">
    <name type="scientific">Lentithecium fluviatile CBS 122367</name>
    <dbReference type="NCBI Taxonomy" id="1168545"/>
    <lineage>
        <taxon>Eukaryota</taxon>
        <taxon>Fungi</taxon>
        <taxon>Dikarya</taxon>
        <taxon>Ascomycota</taxon>
        <taxon>Pezizomycotina</taxon>
        <taxon>Dothideomycetes</taxon>
        <taxon>Pleosporomycetidae</taxon>
        <taxon>Pleosporales</taxon>
        <taxon>Massarineae</taxon>
        <taxon>Lentitheciaceae</taxon>
        <taxon>Lentithecium</taxon>
    </lineage>
</organism>
<dbReference type="SUPFAM" id="SSF51445">
    <property type="entry name" value="(Trans)glycosidases"/>
    <property type="match status" value="1"/>
</dbReference>
<evidence type="ECO:0000313" key="16">
    <source>
        <dbReference type="Proteomes" id="UP000799291"/>
    </source>
</evidence>
<dbReference type="OrthoDB" id="434at2759"/>
<keyword evidence="13" id="KW-0624">Polysaccharide degradation</keyword>
<dbReference type="Pfam" id="PF14310">
    <property type="entry name" value="Fn3-like"/>
    <property type="match status" value="1"/>
</dbReference>
<dbReference type="GO" id="GO:0005576">
    <property type="term" value="C:extracellular region"/>
    <property type="evidence" value="ECO:0007669"/>
    <property type="project" value="UniProtKB-SubCell"/>
</dbReference>
<dbReference type="EMBL" id="MU005614">
    <property type="protein sequence ID" value="KAF2678126.1"/>
    <property type="molecule type" value="Genomic_DNA"/>
</dbReference>
<keyword evidence="9" id="KW-0136">Cellulose degradation</keyword>
<evidence type="ECO:0000259" key="14">
    <source>
        <dbReference type="SMART" id="SM01217"/>
    </source>
</evidence>
<dbReference type="Pfam" id="PF00933">
    <property type="entry name" value="Glyco_hydro_3"/>
    <property type="match status" value="1"/>
</dbReference>
<keyword evidence="7" id="KW-0732">Signal</keyword>
<name>A0A6G1IIR4_9PLEO</name>
<dbReference type="AlphaFoldDB" id="A0A6G1IIR4"/>
<dbReference type="InterPro" id="IPR013783">
    <property type="entry name" value="Ig-like_fold"/>
</dbReference>
<dbReference type="Proteomes" id="UP000799291">
    <property type="component" value="Unassembled WGS sequence"/>
</dbReference>
<dbReference type="InterPro" id="IPR001764">
    <property type="entry name" value="Glyco_hydro_3_N"/>
</dbReference>
<dbReference type="FunFam" id="3.40.50.1700:FF:000003">
    <property type="entry name" value="Probable beta-glucosidase"/>
    <property type="match status" value="1"/>
</dbReference>
<dbReference type="PANTHER" id="PTHR42715">
    <property type="entry name" value="BETA-GLUCOSIDASE"/>
    <property type="match status" value="1"/>
</dbReference>
<protein>
    <recommendedName>
        <fullName evidence="5">beta-glucosidase</fullName>
        <ecNumber evidence="5">3.2.1.21</ecNumber>
    </recommendedName>
</protein>
<dbReference type="PRINTS" id="PR00133">
    <property type="entry name" value="GLHYDRLASE3"/>
</dbReference>
<dbReference type="InterPro" id="IPR026891">
    <property type="entry name" value="Fn3-like"/>
</dbReference>